<proteinExistence type="predicted"/>
<dbReference type="OrthoDB" id="5504003at2"/>
<comment type="caution">
    <text evidence="2">The sequence shown here is derived from an EMBL/GenBank/DDBJ whole genome shotgun (WGS) entry which is preliminary data.</text>
</comment>
<dbReference type="RefSeq" id="WP_141643401.1">
    <property type="nucleotide sequence ID" value="NZ_VIFM01000055.1"/>
</dbReference>
<evidence type="ECO:0000256" key="1">
    <source>
        <dbReference type="SAM" id="MobiDB-lite"/>
    </source>
</evidence>
<organism evidence="2 3">
    <name type="scientific">Myxococcus llanfairpwllgwyngyllgogerychwyrndrobwllllantysiliogogogochensis</name>
    <dbReference type="NCBI Taxonomy" id="2590453"/>
    <lineage>
        <taxon>Bacteria</taxon>
        <taxon>Pseudomonadati</taxon>
        <taxon>Myxococcota</taxon>
        <taxon>Myxococcia</taxon>
        <taxon>Myxococcales</taxon>
        <taxon>Cystobacterineae</taxon>
        <taxon>Myxococcaceae</taxon>
        <taxon>Myxococcus</taxon>
    </lineage>
</organism>
<dbReference type="AlphaFoldDB" id="A0A540X157"/>
<dbReference type="Proteomes" id="UP000315369">
    <property type="component" value="Unassembled WGS sequence"/>
</dbReference>
<evidence type="ECO:0000313" key="2">
    <source>
        <dbReference type="EMBL" id="TQF14940.1"/>
    </source>
</evidence>
<keyword evidence="3" id="KW-1185">Reference proteome</keyword>
<reference evidence="2 3" key="1">
    <citation type="submission" date="2019-06" db="EMBL/GenBank/DDBJ databases">
        <authorList>
            <person name="Livingstone P."/>
            <person name="Whitworth D."/>
        </authorList>
    </citation>
    <scope>NUCLEOTIDE SEQUENCE [LARGE SCALE GENOMIC DNA]</scope>
    <source>
        <strain evidence="2 3">AM401</strain>
    </source>
</reference>
<sequence length="511" mass="54102">MALHFALMGFVVVASRASAGEACRDVGEVSDVVSCMTDPEDWEHLSCDTRCKKDYCVALRNDSPLPGMPADWCLVVTDRKGTVTGSLALTGTEDAKVTRASEAGGIDVRGRDEARRTFVLRSKRRKDGSLVELARTTERGPTTALTPLPEPRPQPKSKPQEAYCSIEPSNSEPTLAPPTCTGRKPAASFLQEAAKLCATSAGAGEQPVSAVGSCSASACIALGADEGVWECVVGQSDGGAPHVLKFAEVLGSSGLTGVALTGTTVCATFVQGGGSGGDIVSSACVLIGSPDRLVLPAPPSRVAFLDEEGYHTVPMKAEPTVDGDIAGDAAWGPVQPLPALTDSNVIHGLGAWEGPLDASVTWRLAQGADALYLAAQVGDDRVTPARPGLSPVFADHLELRPYYAVVLEPEGHASLRQWRDFRGTRVDWPVRGARCRWRARQGGQDIECRLPFGAVGALAVPPSRQDLLLVFSDGDGEPRQKSLVGTRVDLWLWKELPPSVEDAIFLKQTYP</sequence>
<protein>
    <submittedName>
        <fullName evidence="2">Uncharacterized protein</fullName>
    </submittedName>
</protein>
<dbReference type="SUPFAM" id="SSF49344">
    <property type="entry name" value="CBD9-like"/>
    <property type="match status" value="1"/>
</dbReference>
<dbReference type="Gene3D" id="2.60.40.1190">
    <property type="match status" value="1"/>
</dbReference>
<evidence type="ECO:0000313" key="3">
    <source>
        <dbReference type="Proteomes" id="UP000315369"/>
    </source>
</evidence>
<feature type="region of interest" description="Disordered" evidence="1">
    <location>
        <begin position="135"/>
        <end position="163"/>
    </location>
</feature>
<accession>A0A540X157</accession>
<name>A0A540X157_9BACT</name>
<gene>
    <name evidence="2" type="ORF">FJV41_16280</name>
</gene>
<dbReference type="EMBL" id="VIFM01000055">
    <property type="protein sequence ID" value="TQF14940.1"/>
    <property type="molecule type" value="Genomic_DNA"/>
</dbReference>